<sequence>MARTAFRLAALTIWTIVQLRVRRPSRIMDMGIRLTGDERRATLVMGALDLAKRGGMDAVTIRAVAAQAGVSIGMVQYCFENKEELVVAMANQLVQELSGSARHTFGTLTDEPELRGRQGVYALIRTGLEWGWPVIEANPERRLLTYEITTHALRHREAGFPQAGAIAVAQREKMTDEVVAFLDECALRTETTWTEPVSMIARLGLATLDGLVLRWLVDRDTDAMRQHLDVLARFVADKAVDGPVAVGSAGGGE</sequence>
<dbReference type="InterPro" id="IPR009057">
    <property type="entry name" value="Homeodomain-like_sf"/>
</dbReference>
<dbReference type="PROSITE" id="PS50977">
    <property type="entry name" value="HTH_TETR_2"/>
    <property type="match status" value="1"/>
</dbReference>
<dbReference type="InterPro" id="IPR036271">
    <property type="entry name" value="Tet_transcr_reg_TetR-rel_C_sf"/>
</dbReference>
<keyword evidence="3" id="KW-0804">Transcription</keyword>
<dbReference type="Gene3D" id="1.10.357.10">
    <property type="entry name" value="Tetracycline Repressor, domain 2"/>
    <property type="match status" value="1"/>
</dbReference>
<organism evidence="6 7">
    <name type="scientific">Rhodococcus daqingensis</name>
    <dbReference type="NCBI Taxonomy" id="2479363"/>
    <lineage>
        <taxon>Bacteria</taxon>
        <taxon>Bacillati</taxon>
        <taxon>Actinomycetota</taxon>
        <taxon>Actinomycetes</taxon>
        <taxon>Mycobacteriales</taxon>
        <taxon>Nocardiaceae</taxon>
        <taxon>Rhodococcus</taxon>
    </lineage>
</organism>
<dbReference type="PANTHER" id="PTHR30055">
    <property type="entry name" value="HTH-TYPE TRANSCRIPTIONAL REGULATOR RUTR"/>
    <property type="match status" value="1"/>
</dbReference>
<keyword evidence="1" id="KW-0805">Transcription regulation</keyword>
<evidence type="ECO:0000256" key="2">
    <source>
        <dbReference type="ARBA" id="ARBA00023125"/>
    </source>
</evidence>
<evidence type="ECO:0000256" key="1">
    <source>
        <dbReference type="ARBA" id="ARBA00023015"/>
    </source>
</evidence>
<protein>
    <submittedName>
        <fullName evidence="6">TetR/AcrR family transcriptional regulator</fullName>
    </submittedName>
</protein>
<dbReference type="SUPFAM" id="SSF46689">
    <property type="entry name" value="Homeodomain-like"/>
    <property type="match status" value="1"/>
</dbReference>
<dbReference type="RefSeq" id="WP_378407192.1">
    <property type="nucleotide sequence ID" value="NZ_JBHTCS010000022.1"/>
</dbReference>
<comment type="caution">
    <text evidence="6">The sequence shown here is derived from an EMBL/GenBank/DDBJ whole genome shotgun (WGS) entry which is preliminary data.</text>
</comment>
<dbReference type="Pfam" id="PF00440">
    <property type="entry name" value="TetR_N"/>
    <property type="match status" value="1"/>
</dbReference>
<evidence type="ECO:0000256" key="3">
    <source>
        <dbReference type="ARBA" id="ARBA00023163"/>
    </source>
</evidence>
<evidence type="ECO:0000313" key="7">
    <source>
        <dbReference type="Proteomes" id="UP001596484"/>
    </source>
</evidence>
<feature type="domain" description="HTH tetR-type" evidence="5">
    <location>
        <begin position="37"/>
        <end position="97"/>
    </location>
</feature>
<dbReference type="PANTHER" id="PTHR30055:SF234">
    <property type="entry name" value="HTH-TYPE TRANSCRIPTIONAL REGULATOR BETI"/>
    <property type="match status" value="1"/>
</dbReference>
<keyword evidence="7" id="KW-1185">Reference proteome</keyword>
<name>A0ABW2S1C0_9NOCA</name>
<dbReference type="InterPro" id="IPR001647">
    <property type="entry name" value="HTH_TetR"/>
</dbReference>
<proteinExistence type="predicted"/>
<keyword evidence="2 4" id="KW-0238">DNA-binding</keyword>
<dbReference type="Proteomes" id="UP001596484">
    <property type="component" value="Unassembled WGS sequence"/>
</dbReference>
<evidence type="ECO:0000313" key="6">
    <source>
        <dbReference type="EMBL" id="MFC7449825.1"/>
    </source>
</evidence>
<evidence type="ECO:0000259" key="5">
    <source>
        <dbReference type="PROSITE" id="PS50977"/>
    </source>
</evidence>
<dbReference type="SUPFAM" id="SSF48498">
    <property type="entry name" value="Tetracyclin repressor-like, C-terminal domain"/>
    <property type="match status" value="1"/>
</dbReference>
<reference evidence="7" key="1">
    <citation type="journal article" date="2019" name="Int. J. Syst. Evol. Microbiol.">
        <title>The Global Catalogue of Microorganisms (GCM) 10K type strain sequencing project: providing services to taxonomists for standard genome sequencing and annotation.</title>
        <authorList>
            <consortium name="The Broad Institute Genomics Platform"/>
            <consortium name="The Broad Institute Genome Sequencing Center for Infectious Disease"/>
            <person name="Wu L."/>
            <person name="Ma J."/>
        </authorList>
    </citation>
    <scope>NUCLEOTIDE SEQUENCE [LARGE SCALE GENOMIC DNA]</scope>
    <source>
        <strain evidence="7">ICMP 19430</strain>
    </source>
</reference>
<dbReference type="InterPro" id="IPR050109">
    <property type="entry name" value="HTH-type_TetR-like_transc_reg"/>
</dbReference>
<dbReference type="EMBL" id="JBHTCS010000022">
    <property type="protein sequence ID" value="MFC7449825.1"/>
    <property type="molecule type" value="Genomic_DNA"/>
</dbReference>
<feature type="DNA-binding region" description="H-T-H motif" evidence="4">
    <location>
        <begin position="60"/>
        <end position="79"/>
    </location>
</feature>
<gene>
    <name evidence="6" type="ORF">ACFQS9_18165</name>
</gene>
<accession>A0ABW2S1C0</accession>
<evidence type="ECO:0000256" key="4">
    <source>
        <dbReference type="PROSITE-ProRule" id="PRU00335"/>
    </source>
</evidence>